<feature type="compositionally biased region" description="Low complexity" evidence="1">
    <location>
        <begin position="354"/>
        <end position="364"/>
    </location>
</feature>
<dbReference type="PANTHER" id="PTHR15439:SF0">
    <property type="entry name" value="CELL DIVISION CYCLE AND APOPTOSIS REGULATOR PROTEIN 1-RELATED"/>
    <property type="match status" value="1"/>
</dbReference>
<feature type="compositionally biased region" description="Low complexity" evidence="1">
    <location>
        <begin position="252"/>
        <end position="269"/>
    </location>
</feature>
<evidence type="ECO:0000313" key="4">
    <source>
        <dbReference type="Proteomes" id="UP001139887"/>
    </source>
</evidence>
<accession>A0A9W8I7U9</accession>
<protein>
    <submittedName>
        <fullName evidence="3">Uncharacterized protein</fullName>
    </submittedName>
</protein>
<feature type="region of interest" description="Disordered" evidence="1">
    <location>
        <begin position="213"/>
        <end position="401"/>
    </location>
</feature>
<feature type="compositionally biased region" description="Polar residues" evidence="1">
    <location>
        <begin position="463"/>
        <end position="472"/>
    </location>
</feature>
<feature type="transmembrane region" description="Helical" evidence="2">
    <location>
        <begin position="406"/>
        <end position="427"/>
    </location>
</feature>
<dbReference type="GO" id="GO:0006511">
    <property type="term" value="P:ubiquitin-dependent protein catabolic process"/>
    <property type="evidence" value="ECO:0007669"/>
    <property type="project" value="TreeGrafter"/>
</dbReference>
<dbReference type="GO" id="GO:0006397">
    <property type="term" value="P:mRNA processing"/>
    <property type="evidence" value="ECO:0007669"/>
    <property type="project" value="InterPro"/>
</dbReference>
<reference evidence="3" key="1">
    <citation type="submission" date="2022-07" db="EMBL/GenBank/DDBJ databases">
        <title>Phylogenomic reconstructions and comparative analyses of Kickxellomycotina fungi.</title>
        <authorList>
            <person name="Reynolds N.K."/>
            <person name="Stajich J.E."/>
            <person name="Barry K."/>
            <person name="Grigoriev I.V."/>
            <person name="Crous P."/>
            <person name="Smith M.E."/>
        </authorList>
    </citation>
    <scope>NUCLEOTIDE SEQUENCE</scope>
    <source>
        <strain evidence="3">NRRL 1566</strain>
    </source>
</reference>
<dbReference type="Proteomes" id="UP001139887">
    <property type="component" value="Unassembled WGS sequence"/>
</dbReference>
<feature type="compositionally biased region" description="Low complexity" evidence="1">
    <location>
        <begin position="376"/>
        <end position="396"/>
    </location>
</feature>
<dbReference type="OrthoDB" id="5565075at2759"/>
<name>A0A9W8I7U9_9FUNG</name>
<keyword evidence="2" id="KW-0472">Membrane</keyword>
<dbReference type="GO" id="GO:0005634">
    <property type="term" value="C:nucleus"/>
    <property type="evidence" value="ECO:0007669"/>
    <property type="project" value="TreeGrafter"/>
</dbReference>
<dbReference type="EMBL" id="JANBUW010000732">
    <property type="protein sequence ID" value="KAJ2845706.1"/>
    <property type="molecule type" value="Genomic_DNA"/>
</dbReference>
<keyword evidence="2" id="KW-0812">Transmembrane</keyword>
<dbReference type="AlphaFoldDB" id="A0A9W8I7U9"/>
<dbReference type="InterPro" id="IPR033489">
    <property type="entry name" value="RBBP6"/>
</dbReference>
<feature type="compositionally biased region" description="Low complexity" evidence="1">
    <location>
        <begin position="303"/>
        <end position="324"/>
    </location>
</feature>
<proteinExistence type="predicted"/>
<evidence type="ECO:0000256" key="1">
    <source>
        <dbReference type="SAM" id="MobiDB-lite"/>
    </source>
</evidence>
<feature type="compositionally biased region" description="Pro residues" evidence="1">
    <location>
        <begin position="229"/>
        <end position="251"/>
    </location>
</feature>
<keyword evidence="4" id="KW-1185">Reference proteome</keyword>
<feature type="compositionally biased region" description="Basic and acidic residues" evidence="1">
    <location>
        <begin position="365"/>
        <end position="375"/>
    </location>
</feature>
<evidence type="ECO:0000256" key="2">
    <source>
        <dbReference type="SAM" id="Phobius"/>
    </source>
</evidence>
<comment type="caution">
    <text evidence="3">The sequence shown here is derived from an EMBL/GenBank/DDBJ whole genome shotgun (WGS) entry which is preliminary data.</text>
</comment>
<dbReference type="GO" id="GO:0016567">
    <property type="term" value="P:protein ubiquitination"/>
    <property type="evidence" value="ECO:0007669"/>
    <property type="project" value="InterPro"/>
</dbReference>
<dbReference type="PANTHER" id="PTHR15439">
    <property type="entry name" value="RETINOBLASTOMA-BINDING PROTEIN 6"/>
    <property type="match status" value="1"/>
</dbReference>
<gene>
    <name evidence="3" type="ORF">IWW36_004673</name>
</gene>
<organism evidence="3 4">
    <name type="scientific">Coemansia brasiliensis</name>
    <dbReference type="NCBI Taxonomy" id="2650707"/>
    <lineage>
        <taxon>Eukaryota</taxon>
        <taxon>Fungi</taxon>
        <taxon>Fungi incertae sedis</taxon>
        <taxon>Zoopagomycota</taxon>
        <taxon>Kickxellomycotina</taxon>
        <taxon>Kickxellomycetes</taxon>
        <taxon>Kickxellales</taxon>
        <taxon>Kickxellaceae</taxon>
        <taxon>Coemansia</taxon>
    </lineage>
</organism>
<feature type="compositionally biased region" description="Basic and acidic residues" evidence="1">
    <location>
        <begin position="291"/>
        <end position="302"/>
    </location>
</feature>
<evidence type="ECO:0000313" key="3">
    <source>
        <dbReference type="EMBL" id="KAJ2845706.1"/>
    </source>
</evidence>
<dbReference type="GO" id="GO:0061630">
    <property type="term" value="F:ubiquitin protein ligase activity"/>
    <property type="evidence" value="ECO:0007669"/>
    <property type="project" value="InterPro"/>
</dbReference>
<feature type="region of interest" description="Disordered" evidence="1">
    <location>
        <begin position="457"/>
        <end position="491"/>
    </location>
</feature>
<sequence>MVDAHPQYNPSTYANNIAVLHWGDPYDITWHQYIAQDKPDWDNVFYTRRTMSSVSKKTWNTPATLSLSGTAAPSGCSSASNLYKSNENWFLCMAQTTTSIVNSKCQTPFGAAWAVYQPNNMAVAALYSHSAIYGGSELCGSTGNQYHYYTLLQPYADWAAKMTGRKVYSYAADSSYSYDGSSSFKMSNDLAPDVFGVKTVSGDVYPYAKDYSGPGGTASNNGETAGSNNPPPATTPKPSPTPAPTPKPDPQPTTANKPKPTTTNNNDNNNDNDNDNDDDKDNDNNNDNDDDNKTTEEQKSTDGNKSSESSGSSRDSSSSSSKSSSDSEDNDSSEESSDESSDDNSDDLDEDDNNVVGGNSNNNGSKDKDGSKKENNNGSDGDSSNGDSAAASNNESHSGLSRGATIAVATVVPIITIIIIVVLFFVYRWWRRRQNALSWDPKNESASIDRRGIMDEFEGVGVESNQRNSTPPSYDDHGFQGNLEADTKPPV</sequence>
<feature type="compositionally biased region" description="Acidic residues" evidence="1">
    <location>
        <begin position="270"/>
        <end position="290"/>
    </location>
</feature>
<feature type="compositionally biased region" description="Acidic residues" evidence="1">
    <location>
        <begin position="326"/>
        <end position="353"/>
    </location>
</feature>
<feature type="compositionally biased region" description="Polar residues" evidence="1">
    <location>
        <begin position="217"/>
        <end position="228"/>
    </location>
</feature>
<keyword evidence="2" id="KW-1133">Transmembrane helix</keyword>